<reference evidence="4 5" key="1">
    <citation type="submission" date="2021-06" db="EMBL/GenBank/DDBJ databases">
        <authorList>
            <person name="Palmer J.M."/>
        </authorList>
    </citation>
    <scope>NUCLEOTIDE SEQUENCE [LARGE SCALE GENOMIC DNA]</scope>
    <source>
        <strain evidence="4 5">XC_2019</strain>
        <tissue evidence="4">Muscle</tissue>
    </source>
</reference>
<dbReference type="Pfam" id="PF02854">
    <property type="entry name" value="MIF4G"/>
    <property type="match status" value="1"/>
</dbReference>
<protein>
    <recommendedName>
        <fullName evidence="3">W2 domain-containing protein</fullName>
    </recommendedName>
</protein>
<keyword evidence="1" id="KW-0810">Translation regulation</keyword>
<feature type="domain" description="W2" evidence="3">
    <location>
        <begin position="464"/>
        <end position="661"/>
    </location>
</feature>
<keyword evidence="5" id="KW-1185">Reference proteome</keyword>
<dbReference type="InterPro" id="IPR003307">
    <property type="entry name" value="W2_domain"/>
</dbReference>
<sequence>MGVGVGGPRRSQQVQRKEPRKIITSMSLSDDVQLNKAEKAWKPSVKKTTLTREPEEPQENDPEQIKTQELFKRVRSILNKLTPQKFQQLMKQVQELTVDTEERLKGVIDLTFEKAISEPDFSVAYANMCRCLSGLKVITPDKPGPTVNFRKLLLNRCQKEFEKDKDDDEIFEKKQKELEAASGVKLLGHDIRDEVKQRLIEELKEAKDKARRRSLGNIKFIGELFKLKMLTEVIMHDCIVKLLKNHDDESLECLCRLLSTIGKDLDFEKAKPCASCLQPRMDQYFNQMEKIIKERKTTSRIRFMLQDVLDLRRVQQALISRKESGGGPGGRMGDRGPGGRGGPHTPGRGAPPQDEGWNTVPISKNRPIDTSRLSKITKTPVLDFNNQLLAPGGTCKLKLSSSIMFTLFPGSESGNRPATSTLNRFSALQQPSSSSLESDRRVPQRNSSSRERSDRFERSDRGGEELLSSSSSVTLVSVLWLFMLVFCVFQEILEVAEDMAIDIPHIFLYLAELITPMEISKPLIPMGKAGVLLVHILTLLCKEMNVEFTLGEETEKSRKEMSSAELTKQLDRLLQDKADNERIFDWIEFPYSLPFFVYPPSDLLRMFFDTLYDEDVIKEEAFYKWESSKDPAEQQGKGVALKSVTAFFTWLREAEDESDNS</sequence>
<feature type="region of interest" description="Disordered" evidence="2">
    <location>
        <begin position="1"/>
        <end position="63"/>
    </location>
</feature>
<dbReference type="PANTHER" id="PTHR23253:SF10">
    <property type="entry name" value="EUKARYOTIC TRANSLATION INITIATION FACTOR 4 GAMMA 1"/>
    <property type="match status" value="1"/>
</dbReference>
<feature type="compositionally biased region" description="Gly residues" evidence="2">
    <location>
        <begin position="325"/>
        <end position="344"/>
    </location>
</feature>
<proteinExistence type="predicted"/>
<evidence type="ECO:0000313" key="5">
    <source>
        <dbReference type="Proteomes" id="UP001434883"/>
    </source>
</evidence>
<dbReference type="EMBL" id="JAHRIN010025456">
    <property type="protein sequence ID" value="MEQ2199779.1"/>
    <property type="molecule type" value="Genomic_DNA"/>
</dbReference>
<accession>A0ABV0QVC4</accession>
<dbReference type="InterPro" id="IPR003890">
    <property type="entry name" value="MIF4G-like_typ-3"/>
</dbReference>
<dbReference type="PROSITE" id="PS51363">
    <property type="entry name" value="W2"/>
    <property type="match status" value="1"/>
</dbReference>
<dbReference type="SUPFAM" id="SSF48371">
    <property type="entry name" value="ARM repeat"/>
    <property type="match status" value="3"/>
</dbReference>
<name>A0ABV0QVC4_9TELE</name>
<evidence type="ECO:0000259" key="3">
    <source>
        <dbReference type="PROSITE" id="PS51363"/>
    </source>
</evidence>
<dbReference type="Gene3D" id="1.25.40.180">
    <property type="match status" value="3"/>
</dbReference>
<feature type="compositionally biased region" description="Basic and acidic residues" evidence="2">
    <location>
        <begin position="437"/>
        <end position="461"/>
    </location>
</feature>
<dbReference type="PANTHER" id="PTHR23253">
    <property type="entry name" value="EUKARYOTIC TRANSLATION INITIATION FACTOR 4 GAMMA"/>
    <property type="match status" value="1"/>
</dbReference>
<dbReference type="SMART" id="SM00543">
    <property type="entry name" value="MIF4G"/>
    <property type="match status" value="1"/>
</dbReference>
<organism evidence="4 5">
    <name type="scientific">Xenoophorus captivus</name>
    <dbReference type="NCBI Taxonomy" id="1517983"/>
    <lineage>
        <taxon>Eukaryota</taxon>
        <taxon>Metazoa</taxon>
        <taxon>Chordata</taxon>
        <taxon>Craniata</taxon>
        <taxon>Vertebrata</taxon>
        <taxon>Euteleostomi</taxon>
        <taxon>Actinopterygii</taxon>
        <taxon>Neopterygii</taxon>
        <taxon>Teleostei</taxon>
        <taxon>Neoteleostei</taxon>
        <taxon>Acanthomorphata</taxon>
        <taxon>Ovalentaria</taxon>
        <taxon>Atherinomorphae</taxon>
        <taxon>Cyprinodontiformes</taxon>
        <taxon>Goodeidae</taxon>
        <taxon>Xenoophorus</taxon>
    </lineage>
</organism>
<gene>
    <name evidence="4" type="ORF">XENOCAPTIV_011663</name>
</gene>
<evidence type="ECO:0000313" key="4">
    <source>
        <dbReference type="EMBL" id="MEQ2199779.1"/>
    </source>
</evidence>
<feature type="compositionally biased region" description="Polar residues" evidence="2">
    <location>
        <begin position="427"/>
        <end position="436"/>
    </location>
</feature>
<feature type="region of interest" description="Disordered" evidence="2">
    <location>
        <begin position="427"/>
        <end position="461"/>
    </location>
</feature>
<evidence type="ECO:0000256" key="1">
    <source>
        <dbReference type="ARBA" id="ARBA00022845"/>
    </source>
</evidence>
<dbReference type="SMART" id="SM00515">
    <property type="entry name" value="eIF5C"/>
    <property type="match status" value="1"/>
</dbReference>
<feature type="region of interest" description="Disordered" evidence="2">
    <location>
        <begin position="319"/>
        <end position="372"/>
    </location>
</feature>
<comment type="caution">
    <text evidence="4">The sequence shown here is derived from an EMBL/GenBank/DDBJ whole genome shotgun (WGS) entry which is preliminary data.</text>
</comment>
<evidence type="ECO:0000256" key="2">
    <source>
        <dbReference type="SAM" id="MobiDB-lite"/>
    </source>
</evidence>
<dbReference type="Pfam" id="PF02020">
    <property type="entry name" value="W2"/>
    <property type="match status" value="1"/>
</dbReference>
<dbReference type="InterPro" id="IPR016024">
    <property type="entry name" value="ARM-type_fold"/>
</dbReference>
<dbReference type="Proteomes" id="UP001434883">
    <property type="component" value="Unassembled WGS sequence"/>
</dbReference>